<evidence type="ECO:0000313" key="2">
    <source>
        <dbReference type="Proteomes" id="UP000075714"/>
    </source>
</evidence>
<evidence type="ECO:0000313" key="1">
    <source>
        <dbReference type="EMBL" id="KXZ46940.1"/>
    </source>
</evidence>
<dbReference type="EMBL" id="LSYV01000040">
    <property type="protein sequence ID" value="KXZ46940.1"/>
    <property type="molecule type" value="Genomic_DNA"/>
</dbReference>
<sequence length="325" mass="36555">MYAEIPLLSLLQAFICQCQQRDGYVASLLYALDRTMKRINELYISPDTAFTGEAFAEMEAFLDVGTERSSLLWTDEGHLARLVDGEWLDVKQQLTGIAEAVLEDLARRFPPVPVLEALELAYPEYWRGTLQLDGSYKGPDADDFRLKASTLQRYFGTTKPAPSINAFGAGAGGGSEPPLQPLLDVEKLTQQRLVFASEAQQQAAITFTELEKGTQFRDGHYSAFWSGLTRMPYIADSCSEWVRLGKLAATLVPGAVEAERIFSTMSFIKNKQRNRLEQQHLSVAVRLMVQDWYTVSDFPYDRAIAKWRSIANHRWAEPAGQAKKQ</sequence>
<gene>
    <name evidence="1" type="ORF">GPECTOR_39g434</name>
</gene>
<protein>
    <submittedName>
        <fullName evidence="1">Uncharacterized protein</fullName>
    </submittedName>
</protein>
<organism evidence="1 2">
    <name type="scientific">Gonium pectorale</name>
    <name type="common">Green alga</name>
    <dbReference type="NCBI Taxonomy" id="33097"/>
    <lineage>
        <taxon>Eukaryota</taxon>
        <taxon>Viridiplantae</taxon>
        <taxon>Chlorophyta</taxon>
        <taxon>core chlorophytes</taxon>
        <taxon>Chlorophyceae</taxon>
        <taxon>CS clade</taxon>
        <taxon>Chlamydomonadales</taxon>
        <taxon>Volvocaceae</taxon>
        <taxon>Gonium</taxon>
    </lineage>
</organism>
<dbReference type="AlphaFoldDB" id="A0A150GC56"/>
<dbReference type="Proteomes" id="UP000075714">
    <property type="component" value="Unassembled WGS sequence"/>
</dbReference>
<proteinExistence type="predicted"/>
<accession>A0A150GC56</accession>
<reference evidence="2" key="1">
    <citation type="journal article" date="2016" name="Nat. Commun.">
        <title>The Gonium pectorale genome demonstrates co-option of cell cycle regulation during the evolution of multicellularity.</title>
        <authorList>
            <person name="Hanschen E.R."/>
            <person name="Marriage T.N."/>
            <person name="Ferris P.J."/>
            <person name="Hamaji T."/>
            <person name="Toyoda A."/>
            <person name="Fujiyama A."/>
            <person name="Neme R."/>
            <person name="Noguchi H."/>
            <person name="Minakuchi Y."/>
            <person name="Suzuki M."/>
            <person name="Kawai-Toyooka H."/>
            <person name="Smith D.R."/>
            <person name="Sparks H."/>
            <person name="Anderson J."/>
            <person name="Bakaric R."/>
            <person name="Luria V."/>
            <person name="Karger A."/>
            <person name="Kirschner M.W."/>
            <person name="Durand P.M."/>
            <person name="Michod R.E."/>
            <person name="Nozaki H."/>
            <person name="Olson B.J."/>
        </authorList>
    </citation>
    <scope>NUCLEOTIDE SEQUENCE [LARGE SCALE GENOMIC DNA]</scope>
    <source>
        <strain evidence="2">NIES-2863</strain>
    </source>
</reference>
<comment type="caution">
    <text evidence="1">The sequence shown here is derived from an EMBL/GenBank/DDBJ whole genome shotgun (WGS) entry which is preliminary data.</text>
</comment>
<keyword evidence="2" id="KW-1185">Reference proteome</keyword>
<name>A0A150GC56_GONPE</name>
<dbReference type="OrthoDB" id="545818at2759"/>